<sequence>MSTTRIFFVLFTTLFAVVAAIPQSGGLGSTVTSSTLSSPAAEPSLSPCLQQCFGQALAASGCADGDHACICPSQIVVYTALTCLSANCPDQIAAAEAVQSADCAGFVDPSVLSSLDQNFSAVTGSVTANAGGSATPKASATSPSSAQGQGQQTSAGAAQPSQSSSAAKGLILVEGNRFAVVVAAVMGLIL</sequence>
<evidence type="ECO:0000313" key="2">
    <source>
        <dbReference type="Proteomes" id="UP000308600"/>
    </source>
</evidence>
<proteinExistence type="predicted"/>
<reference evidence="1 2" key="1">
    <citation type="journal article" date="2019" name="Nat. Ecol. Evol.">
        <title>Megaphylogeny resolves global patterns of mushroom evolution.</title>
        <authorList>
            <person name="Varga T."/>
            <person name="Krizsan K."/>
            <person name="Foldi C."/>
            <person name="Dima B."/>
            <person name="Sanchez-Garcia M."/>
            <person name="Sanchez-Ramirez S."/>
            <person name="Szollosi G.J."/>
            <person name="Szarkandi J.G."/>
            <person name="Papp V."/>
            <person name="Albert L."/>
            <person name="Andreopoulos W."/>
            <person name="Angelini C."/>
            <person name="Antonin V."/>
            <person name="Barry K.W."/>
            <person name="Bougher N.L."/>
            <person name="Buchanan P."/>
            <person name="Buyck B."/>
            <person name="Bense V."/>
            <person name="Catcheside P."/>
            <person name="Chovatia M."/>
            <person name="Cooper J."/>
            <person name="Damon W."/>
            <person name="Desjardin D."/>
            <person name="Finy P."/>
            <person name="Geml J."/>
            <person name="Haridas S."/>
            <person name="Hughes K."/>
            <person name="Justo A."/>
            <person name="Karasinski D."/>
            <person name="Kautmanova I."/>
            <person name="Kiss B."/>
            <person name="Kocsube S."/>
            <person name="Kotiranta H."/>
            <person name="LaButti K.M."/>
            <person name="Lechner B.E."/>
            <person name="Liimatainen K."/>
            <person name="Lipzen A."/>
            <person name="Lukacs Z."/>
            <person name="Mihaltcheva S."/>
            <person name="Morgado L.N."/>
            <person name="Niskanen T."/>
            <person name="Noordeloos M.E."/>
            <person name="Ohm R.A."/>
            <person name="Ortiz-Santana B."/>
            <person name="Ovrebo C."/>
            <person name="Racz N."/>
            <person name="Riley R."/>
            <person name="Savchenko A."/>
            <person name="Shiryaev A."/>
            <person name="Soop K."/>
            <person name="Spirin V."/>
            <person name="Szebenyi C."/>
            <person name="Tomsovsky M."/>
            <person name="Tulloss R.E."/>
            <person name="Uehling J."/>
            <person name="Grigoriev I.V."/>
            <person name="Vagvolgyi C."/>
            <person name="Papp T."/>
            <person name="Martin F.M."/>
            <person name="Miettinen O."/>
            <person name="Hibbett D.S."/>
            <person name="Nagy L.G."/>
        </authorList>
    </citation>
    <scope>NUCLEOTIDE SEQUENCE [LARGE SCALE GENOMIC DNA]</scope>
    <source>
        <strain evidence="1 2">NL-1719</strain>
    </source>
</reference>
<name>A0ACD2ZY86_9AGAR</name>
<organism evidence="1 2">
    <name type="scientific">Pluteus cervinus</name>
    <dbReference type="NCBI Taxonomy" id="181527"/>
    <lineage>
        <taxon>Eukaryota</taxon>
        <taxon>Fungi</taxon>
        <taxon>Dikarya</taxon>
        <taxon>Basidiomycota</taxon>
        <taxon>Agaricomycotina</taxon>
        <taxon>Agaricomycetes</taxon>
        <taxon>Agaricomycetidae</taxon>
        <taxon>Agaricales</taxon>
        <taxon>Pluteineae</taxon>
        <taxon>Pluteaceae</taxon>
        <taxon>Pluteus</taxon>
    </lineage>
</organism>
<keyword evidence="2" id="KW-1185">Reference proteome</keyword>
<dbReference type="EMBL" id="ML209318">
    <property type="protein sequence ID" value="TFK58523.1"/>
    <property type="molecule type" value="Genomic_DNA"/>
</dbReference>
<dbReference type="Proteomes" id="UP000308600">
    <property type="component" value="Unassembled WGS sequence"/>
</dbReference>
<evidence type="ECO:0000313" key="1">
    <source>
        <dbReference type="EMBL" id="TFK58523.1"/>
    </source>
</evidence>
<protein>
    <submittedName>
        <fullName evidence="1">Uncharacterized protein</fullName>
    </submittedName>
</protein>
<gene>
    <name evidence="1" type="ORF">BDN72DRAFT_72705</name>
</gene>
<accession>A0ACD2ZY86</accession>